<accession>A0A427YTK3</accession>
<keyword evidence="4" id="KW-0786">Thiamine pyrophosphate</keyword>
<dbReference type="InterPro" id="IPR029061">
    <property type="entry name" value="THDP-binding"/>
</dbReference>
<dbReference type="InterPro" id="IPR031717">
    <property type="entry name" value="ODO-1/KGD_C"/>
</dbReference>
<dbReference type="OrthoDB" id="413077at2759"/>
<dbReference type="EMBL" id="RSCD01000002">
    <property type="protein sequence ID" value="RSH94483.1"/>
    <property type="molecule type" value="Genomic_DNA"/>
</dbReference>
<gene>
    <name evidence="7" type="ORF">EHS25_004286</name>
</gene>
<dbReference type="Pfam" id="PF02779">
    <property type="entry name" value="Transket_pyr"/>
    <property type="match status" value="1"/>
</dbReference>
<evidence type="ECO:0000256" key="4">
    <source>
        <dbReference type="ARBA" id="ARBA00023052"/>
    </source>
</evidence>
<dbReference type="PANTHER" id="PTHR23152:SF4">
    <property type="entry name" value="2-OXOADIPATE DEHYDROGENASE COMPLEX COMPONENT E1"/>
    <property type="match status" value="1"/>
</dbReference>
<dbReference type="GO" id="GO:0030976">
    <property type="term" value="F:thiamine pyrophosphate binding"/>
    <property type="evidence" value="ECO:0007669"/>
    <property type="project" value="InterPro"/>
</dbReference>
<dbReference type="InterPro" id="IPR001017">
    <property type="entry name" value="DH_E1"/>
</dbReference>
<dbReference type="Gene3D" id="3.40.50.12470">
    <property type="match status" value="1"/>
</dbReference>
<dbReference type="Proteomes" id="UP000279259">
    <property type="component" value="Unassembled WGS sequence"/>
</dbReference>
<dbReference type="NCBIfam" id="NF006914">
    <property type="entry name" value="PRK09404.1"/>
    <property type="match status" value="1"/>
</dbReference>
<reference evidence="7 8" key="1">
    <citation type="submission" date="2018-11" db="EMBL/GenBank/DDBJ databases">
        <title>Genome sequence of Saitozyma podzolica DSM 27192.</title>
        <authorList>
            <person name="Aliyu H."/>
            <person name="Gorte O."/>
            <person name="Ochsenreither K."/>
        </authorList>
    </citation>
    <scope>NUCLEOTIDE SEQUENCE [LARGE SCALE GENOMIC DNA]</scope>
    <source>
        <strain evidence="7 8">DSM 27192</strain>
    </source>
</reference>
<evidence type="ECO:0000313" key="7">
    <source>
        <dbReference type="EMBL" id="RSH94483.1"/>
    </source>
</evidence>
<dbReference type="STRING" id="1890683.A0A427YTK3"/>
<dbReference type="Gene3D" id="3.40.50.11610">
    <property type="entry name" value="Multifunctional 2-oxoglutarate metabolism enzyme, C-terminal domain"/>
    <property type="match status" value="1"/>
</dbReference>
<dbReference type="SMART" id="SM00861">
    <property type="entry name" value="Transket_pyr"/>
    <property type="match status" value="1"/>
</dbReference>
<name>A0A427YTK3_9TREE</name>
<evidence type="ECO:0000256" key="1">
    <source>
        <dbReference type="ARBA" id="ARBA00001964"/>
    </source>
</evidence>
<evidence type="ECO:0000256" key="2">
    <source>
        <dbReference type="ARBA" id="ARBA00006936"/>
    </source>
</evidence>
<dbReference type="Gene3D" id="3.40.50.970">
    <property type="match status" value="1"/>
</dbReference>
<dbReference type="Pfam" id="PF16870">
    <property type="entry name" value="OxoGdeHyase_C"/>
    <property type="match status" value="1"/>
</dbReference>
<dbReference type="GO" id="GO:0006091">
    <property type="term" value="P:generation of precursor metabolites and energy"/>
    <property type="evidence" value="ECO:0007669"/>
    <property type="project" value="UniProtKB-ARBA"/>
</dbReference>
<feature type="region of interest" description="Disordered" evidence="5">
    <location>
        <begin position="111"/>
        <end position="140"/>
    </location>
</feature>
<dbReference type="SUPFAM" id="SSF52518">
    <property type="entry name" value="Thiamin diphosphate-binding fold (THDP-binding)"/>
    <property type="match status" value="2"/>
</dbReference>
<feature type="compositionally biased region" description="Low complexity" evidence="5">
    <location>
        <begin position="117"/>
        <end position="126"/>
    </location>
</feature>
<comment type="cofactor">
    <cofactor evidence="1">
        <name>thiamine diphosphate</name>
        <dbReference type="ChEBI" id="CHEBI:58937"/>
    </cofactor>
</comment>
<dbReference type="NCBIfam" id="TIGR00239">
    <property type="entry name" value="2oxo_dh_E1"/>
    <property type="match status" value="1"/>
</dbReference>
<dbReference type="InterPro" id="IPR011603">
    <property type="entry name" value="2oxoglutarate_DH_E1"/>
</dbReference>
<organism evidence="7 8">
    <name type="scientific">Saitozyma podzolica</name>
    <dbReference type="NCBI Taxonomy" id="1890683"/>
    <lineage>
        <taxon>Eukaryota</taxon>
        <taxon>Fungi</taxon>
        <taxon>Dikarya</taxon>
        <taxon>Basidiomycota</taxon>
        <taxon>Agaricomycotina</taxon>
        <taxon>Tremellomycetes</taxon>
        <taxon>Tremellales</taxon>
        <taxon>Trimorphomycetaceae</taxon>
        <taxon>Saitozyma</taxon>
    </lineage>
</organism>
<evidence type="ECO:0000313" key="8">
    <source>
        <dbReference type="Proteomes" id="UP000279259"/>
    </source>
</evidence>
<dbReference type="CDD" id="cd02016">
    <property type="entry name" value="TPP_E1_OGDC_like"/>
    <property type="match status" value="1"/>
</dbReference>
<dbReference type="Gene3D" id="1.10.287.1150">
    <property type="entry name" value="TPP helical domain"/>
    <property type="match status" value="1"/>
</dbReference>
<dbReference type="PANTHER" id="PTHR23152">
    <property type="entry name" value="2-OXOGLUTARATE DEHYDROGENASE"/>
    <property type="match status" value="1"/>
</dbReference>
<protein>
    <recommendedName>
        <fullName evidence="6">Transketolase-like pyrimidine-binding domain-containing protein</fullName>
    </recommendedName>
</protein>
<keyword evidence="8" id="KW-1185">Reference proteome</keyword>
<dbReference type="InterPro" id="IPR005475">
    <property type="entry name" value="Transketolase-like_Pyr-bd"/>
</dbReference>
<evidence type="ECO:0000256" key="3">
    <source>
        <dbReference type="ARBA" id="ARBA00023002"/>
    </source>
</evidence>
<evidence type="ECO:0000256" key="5">
    <source>
        <dbReference type="SAM" id="MobiDB-lite"/>
    </source>
</evidence>
<comment type="caution">
    <text evidence="7">The sequence shown here is derived from an EMBL/GenBank/DDBJ whole genome shotgun (WGS) entry which is preliminary data.</text>
</comment>
<dbReference type="GO" id="GO:0016624">
    <property type="term" value="F:oxidoreductase activity, acting on the aldehyde or oxo group of donors, disulfide as acceptor"/>
    <property type="evidence" value="ECO:0007669"/>
    <property type="project" value="InterPro"/>
</dbReference>
<feature type="domain" description="Transketolase-like pyrimidine-binding" evidence="6">
    <location>
        <begin position="604"/>
        <end position="810"/>
    </location>
</feature>
<dbReference type="InterPro" id="IPR042179">
    <property type="entry name" value="KGD_C_sf"/>
</dbReference>
<dbReference type="AlphaFoldDB" id="A0A427YTK3"/>
<evidence type="ECO:0000259" key="6">
    <source>
        <dbReference type="SMART" id="SM00861"/>
    </source>
</evidence>
<dbReference type="Pfam" id="PF00676">
    <property type="entry name" value="E1_dh"/>
    <property type="match status" value="1"/>
</dbReference>
<dbReference type="PIRSF" id="PIRSF000157">
    <property type="entry name" value="Oxoglu_dh_E1"/>
    <property type="match status" value="1"/>
</dbReference>
<comment type="similarity">
    <text evidence="2">Belongs to the alpha-ketoglutarate dehydrogenase family.</text>
</comment>
<keyword evidence="3" id="KW-0560">Oxidoreductase</keyword>
<sequence>MLIRALAKSRPAAAKRLARSSLVLRTYHDDATFGYRVPVTYQLPDYTQEELDNRVKNASLLRYVESVRRHGHRAAQIDPLDLMDRDPVGALDPYRYGLDDTTAYPLTGILHLPPTSPSSSRTSTPTPEVPKRSETGEGADASLRLEEIRKHLVETYVGRIGYEYMHSPIKDERLWFSHQVETEASSLPTPLSDERRRKIWELLARSEVFDRFLGKKFPNLKRYGCEGAESMLPALDTLFELSAGSGVSSIVLSLPHRGRLSLLCDPSLLALPPTALFAKIKGQPEFDPSTAPGASGDVISHLAATREIPYDEGEVKVEILQNPSHLEAVNPVALGVTRAKQMSLLKSSPQDCKLGDRVMCVQLHGDAAFAGQGIVAESLGLSGLPHYGSGGTIHVIVNNNIGYTTPASFARSSIYSSDIGKMIGCPILHVNGDYPDAAVVRAVDVAFRYRQMFRKDVIIDLICYRRWGHNELDEPAYTQPKMYEKIRARKSVPELYEARFKETGALSDSTAQALREEYNAELERQLERVEHYKTKSDMLAGKWREYVWPASSAANHTPETGVSKEQLVEVGKASVTLPEGFNVHSRLKRHVSSRLKSLEGDGKVDFATAEAMAFGTLMKEGCDVRISGQDVGRGTFSQRHAMFVDQVDESCLIPLNEAVDSSQGRLELANSSLSEAAVLGFEVGMSWSSPKLLPIWEAQFGDFHNGAQSMIDTFVIGAQGRSKWLKQSGLVMLLPHGYDGAGPEHSSCKIERFLQLSDDPMKSETSHSDVNLVVANPSTPAQMFHLLRRQMLRNYRKPLVVASPKGLLRSPVAASPLDAMGPGTRFEPVLEGERNTSKAKNLVLCSGKHYYTLLEALTAAGKTDQTALVRVDELSPFPREKLQEVMERYTTVEQVVWAQEEPANQGAWTYVRPRIEGVIRSLGLDLPLGYAGRKEGATTATAVGSWHKREVEELVKAVVDL</sequence>
<proteinExistence type="inferred from homology"/>